<sequence>MADQNSNNPLGDLFSSIKCYIDLRIDEIKLALAENLAKIFSRIIFFFLLFILVGIALGFSAAALSSWIGSMLGDKTFGLLITAGIFILSIIMLILFRDRFMINSPLRMFLRMFFDDKKKDGKE</sequence>
<feature type="transmembrane region" description="Helical" evidence="1">
    <location>
        <begin position="43"/>
        <end position="64"/>
    </location>
</feature>
<name>A0A9D2GND5_9BACT</name>
<organism evidence="2 3">
    <name type="scientific">Candidatus Coprenecus stercoravium</name>
    <dbReference type="NCBI Taxonomy" id="2840735"/>
    <lineage>
        <taxon>Bacteria</taxon>
        <taxon>Pseudomonadati</taxon>
        <taxon>Bacteroidota</taxon>
        <taxon>Bacteroidia</taxon>
        <taxon>Bacteroidales</taxon>
        <taxon>Rikenellaceae</taxon>
        <taxon>Rikenellaceae incertae sedis</taxon>
        <taxon>Candidatus Coprenecus</taxon>
    </lineage>
</organism>
<keyword evidence="1" id="KW-0472">Membrane</keyword>
<evidence type="ECO:0000313" key="3">
    <source>
        <dbReference type="Proteomes" id="UP000824115"/>
    </source>
</evidence>
<proteinExistence type="predicted"/>
<dbReference type="Proteomes" id="UP000824115">
    <property type="component" value="Unassembled WGS sequence"/>
</dbReference>
<feature type="transmembrane region" description="Helical" evidence="1">
    <location>
        <begin position="76"/>
        <end position="96"/>
    </location>
</feature>
<evidence type="ECO:0008006" key="4">
    <source>
        <dbReference type="Google" id="ProtNLM"/>
    </source>
</evidence>
<dbReference type="EMBL" id="DXAW01000042">
    <property type="protein sequence ID" value="HIZ85272.1"/>
    <property type="molecule type" value="Genomic_DNA"/>
</dbReference>
<keyword evidence="1" id="KW-0812">Transmembrane</keyword>
<reference evidence="2" key="2">
    <citation type="submission" date="2021-04" db="EMBL/GenBank/DDBJ databases">
        <authorList>
            <person name="Gilroy R."/>
        </authorList>
    </citation>
    <scope>NUCLEOTIDE SEQUENCE</scope>
    <source>
        <strain evidence="2">Gambia16-554</strain>
    </source>
</reference>
<reference evidence="2" key="1">
    <citation type="journal article" date="2021" name="PeerJ">
        <title>Extensive microbial diversity within the chicken gut microbiome revealed by metagenomics and culture.</title>
        <authorList>
            <person name="Gilroy R."/>
            <person name="Ravi A."/>
            <person name="Getino M."/>
            <person name="Pursley I."/>
            <person name="Horton D.L."/>
            <person name="Alikhan N.F."/>
            <person name="Baker D."/>
            <person name="Gharbi K."/>
            <person name="Hall N."/>
            <person name="Watson M."/>
            <person name="Adriaenssens E.M."/>
            <person name="Foster-Nyarko E."/>
            <person name="Jarju S."/>
            <person name="Secka A."/>
            <person name="Antonio M."/>
            <person name="Oren A."/>
            <person name="Chaudhuri R.R."/>
            <person name="La Ragione R."/>
            <person name="Hildebrand F."/>
            <person name="Pallen M.J."/>
        </authorList>
    </citation>
    <scope>NUCLEOTIDE SEQUENCE</scope>
    <source>
        <strain evidence="2">Gambia16-554</strain>
    </source>
</reference>
<gene>
    <name evidence="2" type="ORF">IAC04_02140</name>
</gene>
<evidence type="ECO:0000313" key="2">
    <source>
        <dbReference type="EMBL" id="HIZ85272.1"/>
    </source>
</evidence>
<dbReference type="AlphaFoldDB" id="A0A9D2GND5"/>
<accession>A0A9D2GND5</accession>
<protein>
    <recommendedName>
        <fullName evidence="4">Holin-X, holin superfamily III</fullName>
    </recommendedName>
</protein>
<comment type="caution">
    <text evidence="2">The sequence shown here is derived from an EMBL/GenBank/DDBJ whole genome shotgun (WGS) entry which is preliminary data.</text>
</comment>
<evidence type="ECO:0000256" key="1">
    <source>
        <dbReference type="SAM" id="Phobius"/>
    </source>
</evidence>
<keyword evidence="1" id="KW-1133">Transmembrane helix</keyword>